<gene>
    <name evidence="2" type="ORF">R3P38DRAFT_2800584</name>
</gene>
<keyword evidence="1" id="KW-0812">Transmembrane</keyword>
<keyword evidence="1" id="KW-1133">Transmembrane helix</keyword>
<name>A0AAV9ZY16_9AGAR</name>
<accession>A0AAV9ZY16</accession>
<comment type="caution">
    <text evidence="2">The sequence shown here is derived from an EMBL/GenBank/DDBJ whole genome shotgun (WGS) entry which is preliminary data.</text>
</comment>
<protein>
    <submittedName>
        <fullName evidence="2">Uncharacterized protein</fullName>
    </submittedName>
</protein>
<feature type="transmembrane region" description="Helical" evidence="1">
    <location>
        <begin position="361"/>
        <end position="384"/>
    </location>
</feature>
<keyword evidence="1" id="KW-0472">Membrane</keyword>
<dbReference type="EMBL" id="JAWWNJ010000101">
    <property type="protein sequence ID" value="KAK6995790.1"/>
    <property type="molecule type" value="Genomic_DNA"/>
</dbReference>
<keyword evidence="3" id="KW-1185">Reference proteome</keyword>
<dbReference type="AlphaFoldDB" id="A0AAV9ZY16"/>
<organism evidence="2 3">
    <name type="scientific">Favolaschia claudopus</name>
    <dbReference type="NCBI Taxonomy" id="2862362"/>
    <lineage>
        <taxon>Eukaryota</taxon>
        <taxon>Fungi</taxon>
        <taxon>Dikarya</taxon>
        <taxon>Basidiomycota</taxon>
        <taxon>Agaricomycotina</taxon>
        <taxon>Agaricomycetes</taxon>
        <taxon>Agaricomycetidae</taxon>
        <taxon>Agaricales</taxon>
        <taxon>Marasmiineae</taxon>
        <taxon>Mycenaceae</taxon>
        <taxon>Favolaschia</taxon>
    </lineage>
</organism>
<evidence type="ECO:0000313" key="2">
    <source>
        <dbReference type="EMBL" id="KAK6995790.1"/>
    </source>
</evidence>
<proteinExistence type="predicted"/>
<dbReference type="Proteomes" id="UP001362999">
    <property type="component" value="Unassembled WGS sequence"/>
</dbReference>
<reference evidence="2 3" key="1">
    <citation type="journal article" date="2024" name="J Genomics">
        <title>Draft genome sequencing and assembly of Favolaschia claudopus CIRM-BRFM 2984 isolated from oak limbs.</title>
        <authorList>
            <person name="Navarro D."/>
            <person name="Drula E."/>
            <person name="Chaduli D."/>
            <person name="Cazenave R."/>
            <person name="Ahrendt S."/>
            <person name="Wang J."/>
            <person name="Lipzen A."/>
            <person name="Daum C."/>
            <person name="Barry K."/>
            <person name="Grigoriev I.V."/>
            <person name="Favel A."/>
            <person name="Rosso M.N."/>
            <person name="Martin F."/>
        </authorList>
    </citation>
    <scope>NUCLEOTIDE SEQUENCE [LARGE SCALE GENOMIC DNA]</scope>
    <source>
        <strain evidence="2 3">CIRM-BRFM 2984</strain>
    </source>
</reference>
<evidence type="ECO:0000256" key="1">
    <source>
        <dbReference type="SAM" id="Phobius"/>
    </source>
</evidence>
<sequence>MASPPAPNPAGAMLFIRDLYYNPTLRDSYFSALNAPAPARQQKVAALLSQAPYKCTITDIGPGWATLAKQSFLAWQSVYTLAPTGNTTGSTDTTEHTVTVVGSRTGQISVLFDSIPVIGFTSVVATSSNPSVQPTITWTASTSNGGGNKNVTLVFTNIAPGSNTDPTTGDRRIYALIFNPSDPAPPAGSTNYTHSGLDFFADMANFNGMYNTITTDPNSGDEDDNYPATVAVTTDATGGNATAALSVQDPSGNLIAGTGLTTSNNQIKWTTSNNSSTAWSAATSKVQDCDSQPPILVWQQGYLTFGWTYTPPKTTTTTPTPATLQANFNGSIWVSDINQLLQVEGDIQKDSIPPDVVNKTAIIVGAAVSGTIFLVVGVGIAFGIKKLVKWWNDRQAAGAAPNEVELVEINADDQALVQDNGIVSGPHNINAPDPQVFGTNPVQLNRVGQTVLDNNNNVVRQYIISAIHPGFFQNIRDPSGSTALAQGQAEDGTEIVVISAATESGRESCHASGYAGQKFWKCILR</sequence>
<evidence type="ECO:0000313" key="3">
    <source>
        <dbReference type="Proteomes" id="UP001362999"/>
    </source>
</evidence>